<gene>
    <name evidence="2" type="ORF">HMPREF9241_00396</name>
</gene>
<dbReference type="Proteomes" id="UP000003994">
    <property type="component" value="Unassembled WGS sequence"/>
</dbReference>
<protein>
    <submittedName>
        <fullName evidence="2">Uncharacterized protein</fullName>
    </submittedName>
</protein>
<feature type="transmembrane region" description="Helical" evidence="1">
    <location>
        <begin position="40"/>
        <end position="59"/>
    </location>
</feature>
<evidence type="ECO:0000313" key="2">
    <source>
        <dbReference type="EMBL" id="EJZ87768.1"/>
    </source>
</evidence>
<dbReference type="PATRIC" id="fig|883077.3.peg.388"/>
<comment type="caution">
    <text evidence="2">The sequence shown here is derived from an EMBL/GenBank/DDBJ whole genome shotgun (WGS) entry which is preliminary data.</text>
</comment>
<reference evidence="2 3" key="1">
    <citation type="submission" date="2012-07" db="EMBL/GenBank/DDBJ databases">
        <title>The Genome Sequence of Actinomyces turicensis ACS-279-V-COL4.</title>
        <authorList>
            <consortium name="The Broad Institute Genome Sequencing Platform"/>
            <person name="Earl A."/>
            <person name="Ward D."/>
            <person name="Feldgarden M."/>
            <person name="Gevers D."/>
            <person name="Saerens B."/>
            <person name="Vaneechoutte M."/>
            <person name="Walker B."/>
            <person name="Young S.K."/>
            <person name="Zeng Q."/>
            <person name="Gargeya S."/>
            <person name="Fitzgerald M."/>
            <person name="Haas B."/>
            <person name="Abouelleil A."/>
            <person name="Alvarado L."/>
            <person name="Arachchi H.M."/>
            <person name="Berlin A."/>
            <person name="Chapman S.B."/>
            <person name="Goldberg J."/>
            <person name="Griggs A."/>
            <person name="Gujja S."/>
            <person name="Hansen M."/>
            <person name="Howarth C."/>
            <person name="Imamovic A."/>
            <person name="Larimer J."/>
            <person name="McCowen C."/>
            <person name="Montmayeur A."/>
            <person name="Murphy C."/>
            <person name="Neiman D."/>
            <person name="Pearson M."/>
            <person name="Priest M."/>
            <person name="Roberts A."/>
            <person name="Saif S."/>
            <person name="Shea T."/>
            <person name="Sisk P."/>
            <person name="Sykes S."/>
            <person name="Wortman J."/>
            <person name="Nusbaum C."/>
            <person name="Birren B."/>
        </authorList>
    </citation>
    <scope>NUCLEOTIDE SEQUENCE [LARGE SCALE GENOMIC DNA]</scope>
    <source>
        <strain evidence="2 3">ACS-279-V-Col4</strain>
    </source>
</reference>
<name>K0YW07_9ACTO</name>
<keyword evidence="1" id="KW-0812">Transmembrane</keyword>
<accession>K0YW07</accession>
<keyword evidence="3" id="KW-1185">Reference proteome</keyword>
<dbReference type="AlphaFoldDB" id="K0YW07"/>
<evidence type="ECO:0000256" key="1">
    <source>
        <dbReference type="SAM" id="Phobius"/>
    </source>
</evidence>
<dbReference type="RefSeq" id="WP_006680602.1">
    <property type="nucleotide sequence ID" value="NZ_JH815208.1"/>
</dbReference>
<keyword evidence="1" id="KW-1133">Transmembrane helix</keyword>
<dbReference type="EMBL" id="AGWQ01000003">
    <property type="protein sequence ID" value="EJZ87768.1"/>
    <property type="molecule type" value="Genomic_DNA"/>
</dbReference>
<organism evidence="2 3">
    <name type="scientific">Schaalia turicensis ACS-279-V-Col4</name>
    <dbReference type="NCBI Taxonomy" id="883077"/>
    <lineage>
        <taxon>Bacteria</taxon>
        <taxon>Bacillati</taxon>
        <taxon>Actinomycetota</taxon>
        <taxon>Actinomycetes</taxon>
        <taxon>Actinomycetales</taxon>
        <taxon>Actinomycetaceae</taxon>
        <taxon>Schaalia</taxon>
    </lineage>
</organism>
<proteinExistence type="predicted"/>
<keyword evidence="1" id="KW-0472">Membrane</keyword>
<sequence>MSLVLRWLVAFFSGWVVILIATTFSTEVAAADTYRICAHGYVIIGAFFLAVAVFLYLLIQALSATSTTIELRGNSDQSA</sequence>
<dbReference type="HOGENOM" id="CLU_2598184_0_0_11"/>
<evidence type="ECO:0000313" key="3">
    <source>
        <dbReference type="Proteomes" id="UP000003994"/>
    </source>
</evidence>
<dbReference type="STRING" id="883077.HMPREF9241_00396"/>